<organism evidence="2">
    <name type="scientific">uncultured Aureispira sp</name>
    <dbReference type="NCBI Taxonomy" id="1331704"/>
    <lineage>
        <taxon>Bacteria</taxon>
        <taxon>Pseudomonadati</taxon>
        <taxon>Bacteroidota</taxon>
        <taxon>Saprospiria</taxon>
        <taxon>Saprospirales</taxon>
        <taxon>Saprospiraceae</taxon>
        <taxon>Aureispira</taxon>
        <taxon>environmental samples</taxon>
    </lineage>
</organism>
<keyword evidence="1" id="KW-0812">Transmembrane</keyword>
<accession>A0A6S6U443</accession>
<gene>
    <name evidence="2" type="ORF">HELGO_WM47691</name>
</gene>
<keyword evidence="1" id="KW-1133">Transmembrane helix</keyword>
<feature type="transmembrane region" description="Helical" evidence="1">
    <location>
        <begin position="80"/>
        <end position="99"/>
    </location>
</feature>
<dbReference type="AlphaFoldDB" id="A0A6S6U443"/>
<proteinExistence type="predicted"/>
<reference evidence="2" key="1">
    <citation type="submission" date="2020-01" db="EMBL/GenBank/DDBJ databases">
        <authorList>
            <person name="Meier V. D."/>
            <person name="Meier V D."/>
        </authorList>
    </citation>
    <scope>NUCLEOTIDE SEQUENCE</scope>
    <source>
        <strain evidence="2">HLG_WM_MAG_10</strain>
    </source>
</reference>
<name>A0A6S6U443_9BACT</name>
<dbReference type="EMBL" id="CACVAQ010000337">
    <property type="protein sequence ID" value="CAA6824030.1"/>
    <property type="molecule type" value="Genomic_DNA"/>
</dbReference>
<evidence type="ECO:0000256" key="1">
    <source>
        <dbReference type="SAM" id="Phobius"/>
    </source>
</evidence>
<keyword evidence="1" id="KW-0472">Membrane</keyword>
<protein>
    <submittedName>
        <fullName evidence="2">Uncharacterized protein</fullName>
    </submittedName>
</protein>
<sequence>MRQELQNIEYIERYLENDLNNIEKRKFEQHMKQDAGFKAAVKLQRQIVSQLKEEAFLLDLADYQQEFTQQPPKGKRISPWWILLPLFILGSLPVLWYALSTASTPTEINTLTTEHISLPPSVEMESSLPPPQLKAFETNFVSKKVRAQKGATIYLKKSKSTLYIPTNAVVDKHGNPVKGAYELQYRELRDRADMAFSGLPMNYKNQETAEGLNSVGILEVRAFQNGEALQIAPGKALSLDYEVNKRAKNLDLYHLDEQAETWTETSEVIDLPKKDAYTEAFDSLAYQAAVIAHNEKFKNLGIGDGVERKNATINVETTLIPERMKKTEREERPDPNKYLVKHYKNPRLVKDLRLNSFGIYNCGQKYKVKNQIAVSADYTDLEQIIINNAHTLSIIDMNYNAAYSFKPEQFICNAKANNIFLLWSKDGKLYSFVKRATIKMNTGDYSFQMEDLSEKVKNTADLKRYLKFVEKKTKETVTKTN</sequence>
<evidence type="ECO:0000313" key="2">
    <source>
        <dbReference type="EMBL" id="CAA6824030.1"/>
    </source>
</evidence>